<feature type="compositionally biased region" description="Polar residues" evidence="6">
    <location>
        <begin position="784"/>
        <end position="793"/>
    </location>
</feature>
<keyword evidence="9" id="KW-1185">Reference proteome</keyword>
<feature type="domain" description="CBS" evidence="7">
    <location>
        <begin position="611"/>
        <end position="673"/>
    </location>
</feature>
<proteinExistence type="inferred from homology"/>
<dbReference type="GO" id="GO:0031588">
    <property type="term" value="C:nucleotide-activated protein kinase complex"/>
    <property type="evidence" value="ECO:0007669"/>
    <property type="project" value="TreeGrafter"/>
</dbReference>
<dbReference type="GO" id="GO:0019901">
    <property type="term" value="F:protein kinase binding"/>
    <property type="evidence" value="ECO:0007669"/>
    <property type="project" value="TreeGrafter"/>
</dbReference>
<dbReference type="GO" id="GO:0019887">
    <property type="term" value="F:protein kinase regulator activity"/>
    <property type="evidence" value="ECO:0007669"/>
    <property type="project" value="TreeGrafter"/>
</dbReference>
<feature type="domain" description="CBS" evidence="7">
    <location>
        <begin position="538"/>
        <end position="596"/>
    </location>
</feature>
<dbReference type="Gene3D" id="3.10.580.10">
    <property type="entry name" value="CBS-domain"/>
    <property type="match status" value="2"/>
</dbReference>
<dbReference type="InterPro" id="IPR000644">
    <property type="entry name" value="CBS_dom"/>
</dbReference>
<feature type="compositionally biased region" description="Basic residues" evidence="6">
    <location>
        <begin position="117"/>
        <end position="141"/>
    </location>
</feature>
<evidence type="ECO:0000313" key="9">
    <source>
        <dbReference type="Proteomes" id="UP000600918"/>
    </source>
</evidence>
<dbReference type="PANTHER" id="PTHR13780">
    <property type="entry name" value="AMP-ACTIVATED PROTEIN KINASE, GAMMA REGULATORY SUBUNIT"/>
    <property type="match status" value="1"/>
</dbReference>
<feature type="region of interest" description="Disordered" evidence="6">
    <location>
        <begin position="207"/>
        <end position="241"/>
    </location>
</feature>
<dbReference type="SMART" id="SM00116">
    <property type="entry name" value="CBS"/>
    <property type="match status" value="4"/>
</dbReference>
<feature type="region of interest" description="Disordered" evidence="6">
    <location>
        <begin position="1"/>
        <end position="42"/>
    </location>
</feature>
<feature type="region of interest" description="Disordered" evidence="6">
    <location>
        <begin position="747"/>
        <end position="834"/>
    </location>
</feature>
<dbReference type="PROSITE" id="PS51371">
    <property type="entry name" value="CBS"/>
    <property type="match status" value="4"/>
</dbReference>
<feature type="compositionally biased region" description="Low complexity" evidence="6">
    <location>
        <begin position="1"/>
        <end position="17"/>
    </location>
</feature>
<evidence type="ECO:0000256" key="4">
    <source>
        <dbReference type="ARBA" id="ARBA00025878"/>
    </source>
</evidence>
<feature type="domain" description="CBS" evidence="7">
    <location>
        <begin position="457"/>
        <end position="517"/>
    </location>
</feature>
<feature type="domain" description="CBS" evidence="7">
    <location>
        <begin position="682"/>
        <end position="744"/>
    </location>
</feature>
<feature type="region of interest" description="Disordered" evidence="6">
    <location>
        <begin position="111"/>
        <end position="192"/>
    </location>
</feature>
<dbReference type="AlphaFoldDB" id="A0A834K3Z6"/>
<dbReference type="Proteomes" id="UP000600918">
    <property type="component" value="Unassembled WGS sequence"/>
</dbReference>
<evidence type="ECO:0000256" key="3">
    <source>
        <dbReference type="ARBA" id="ARBA00023122"/>
    </source>
</evidence>
<dbReference type="InterPro" id="IPR046342">
    <property type="entry name" value="CBS_dom_sf"/>
</dbReference>
<dbReference type="GO" id="GO:0005737">
    <property type="term" value="C:cytoplasm"/>
    <property type="evidence" value="ECO:0007669"/>
    <property type="project" value="TreeGrafter"/>
</dbReference>
<dbReference type="CDD" id="cd04618">
    <property type="entry name" value="CBS_euAMPK_gamma-like_repeat1"/>
    <property type="match status" value="1"/>
</dbReference>
<feature type="compositionally biased region" description="Low complexity" evidence="6">
    <location>
        <begin position="758"/>
        <end position="775"/>
    </location>
</feature>
<dbReference type="GO" id="GO:0016208">
    <property type="term" value="F:AMP binding"/>
    <property type="evidence" value="ECO:0007669"/>
    <property type="project" value="TreeGrafter"/>
</dbReference>
<comment type="similarity">
    <text evidence="1">Belongs to the 5'-AMP-activated protein kinase gamma subunit family.</text>
</comment>
<accession>A0A834K3Z6</accession>
<evidence type="ECO:0000256" key="6">
    <source>
        <dbReference type="SAM" id="MobiDB-lite"/>
    </source>
</evidence>
<reference evidence="8" key="1">
    <citation type="journal article" date="2020" name="G3 (Bethesda)">
        <title>High-Quality Assemblies for Three Invasive Social Wasps from the &lt;i&gt;Vespula&lt;/i&gt; Genus.</title>
        <authorList>
            <person name="Harrop T.W.R."/>
            <person name="Guhlin J."/>
            <person name="McLaughlin G.M."/>
            <person name="Permina E."/>
            <person name="Stockwell P."/>
            <person name="Gilligan J."/>
            <person name="Le Lec M.F."/>
            <person name="Gruber M.A.M."/>
            <person name="Quinn O."/>
            <person name="Lovegrove M."/>
            <person name="Duncan E.J."/>
            <person name="Remnant E.J."/>
            <person name="Van Eeckhoven J."/>
            <person name="Graham B."/>
            <person name="Knapp R.A."/>
            <person name="Langford K.W."/>
            <person name="Kronenberg Z."/>
            <person name="Press M.O."/>
            <person name="Eacker S.M."/>
            <person name="Wilson-Rankin E.E."/>
            <person name="Purcell J."/>
            <person name="Lester P.J."/>
            <person name="Dearden P.K."/>
        </authorList>
    </citation>
    <scope>NUCLEOTIDE SEQUENCE</scope>
    <source>
        <strain evidence="8">Volc-1</strain>
    </source>
</reference>
<dbReference type="GO" id="GO:0005634">
    <property type="term" value="C:nucleus"/>
    <property type="evidence" value="ECO:0007669"/>
    <property type="project" value="TreeGrafter"/>
</dbReference>
<feature type="compositionally biased region" description="Basic and acidic residues" evidence="6">
    <location>
        <begin position="208"/>
        <end position="225"/>
    </location>
</feature>
<evidence type="ECO:0000256" key="1">
    <source>
        <dbReference type="ARBA" id="ARBA00006750"/>
    </source>
</evidence>
<dbReference type="InterPro" id="IPR050511">
    <property type="entry name" value="AMPK_gamma/SDS23_families"/>
</dbReference>
<feature type="compositionally biased region" description="Polar residues" evidence="6">
    <location>
        <begin position="810"/>
        <end position="823"/>
    </location>
</feature>
<dbReference type="Pfam" id="PF00571">
    <property type="entry name" value="CBS"/>
    <property type="match status" value="3"/>
</dbReference>
<feature type="compositionally biased region" description="Basic residues" evidence="6">
    <location>
        <begin position="181"/>
        <end position="190"/>
    </location>
</feature>
<gene>
    <name evidence="8" type="ORF">H0235_015736</name>
</gene>
<organism evidence="8 9">
    <name type="scientific">Vespula pensylvanica</name>
    <name type="common">Western yellow jacket</name>
    <name type="synonym">Wasp</name>
    <dbReference type="NCBI Taxonomy" id="30213"/>
    <lineage>
        <taxon>Eukaryota</taxon>
        <taxon>Metazoa</taxon>
        <taxon>Ecdysozoa</taxon>
        <taxon>Arthropoda</taxon>
        <taxon>Hexapoda</taxon>
        <taxon>Insecta</taxon>
        <taxon>Pterygota</taxon>
        <taxon>Neoptera</taxon>
        <taxon>Endopterygota</taxon>
        <taxon>Hymenoptera</taxon>
        <taxon>Apocrita</taxon>
        <taxon>Aculeata</taxon>
        <taxon>Vespoidea</taxon>
        <taxon>Vespidae</taxon>
        <taxon>Vespinae</taxon>
        <taxon>Vespula</taxon>
    </lineage>
</organism>
<dbReference type="SUPFAM" id="SSF54631">
    <property type="entry name" value="CBS-domain pair"/>
    <property type="match status" value="2"/>
</dbReference>
<protein>
    <recommendedName>
        <fullName evidence="7">CBS domain-containing protein</fullName>
    </recommendedName>
</protein>
<sequence>MHGLSHLLSHHNSNNNNENPRSNRQDLKNSSSSLNSSGDARQQDTRILHELLNQGDSASNKFCLRENAISRGSVSSTYRLSHRPSNYNSLLLDHHHPLHHNQPVYHTIHGSGQNHQTRLHHYHHHHHHQHQHHHQHHHQQQQHHQNQLHPPIHNYFHQQQQQTGSGRSSPASPSPTGEHEKHHHSHNHHHGIQEMIRHFGRRLGHIRRQSECQETPRKREDEFRNRSQSLDGGARPANHREIDCETTYRIYESILSQGAIRRSSLDPGPRRLSLGTPAIPHRASDACLDPIHAAILFRDARGLPVVDPFLEKVSLSDLVLIIIDIIKLSPETSSGFFDNAIHIERRASIEERKLRSAIAIADHSNCSPTSSKFRLESIIRAALRHVASSWWSQEDDPVYSKDLIKEFELENPPLEDELAWILSKGAIIKNLSLMYEEDESQIYVKFFKFHKCYDLIPTSAKLVVFDTHLLVKKAFFALVYNGVRAAPLWDSARQEFVGMLTITDFIKILQMYYTSPSVTMDELEEHELDTWRKVLKDQVHPLVSIGPDASLYEAIRTLIQNRIHRLPVIDPDTGNVLYILTHKRILRFLFLYIHELPKPSFTNKTLRELRIGTFDDIETATEETSIILALKKFVERRVSALPVIDAEGKLVNIYSKFDVINLAAEKTYNNLDVSLRAANEHRNEWFEGVQSCKLDETLFTVMERIVRAEVHRLVVVDDADKVIGIISLSDLLYYLVLRPCGEDSINAKDGSSLRAQDSVTSKVTNSEVETTTTNVDGELETEQNETGNSNSRDVPSIPTPPSSPAALDISESSSTIVKPSQEPSWREVTVSGGE</sequence>
<evidence type="ECO:0000256" key="2">
    <source>
        <dbReference type="ARBA" id="ARBA00022737"/>
    </source>
</evidence>
<comment type="caution">
    <text evidence="8">The sequence shown here is derived from an EMBL/GenBank/DDBJ whole genome shotgun (WGS) entry which is preliminary data.</text>
</comment>
<evidence type="ECO:0000259" key="7">
    <source>
        <dbReference type="PROSITE" id="PS51371"/>
    </source>
</evidence>
<evidence type="ECO:0000313" key="8">
    <source>
        <dbReference type="EMBL" id="KAF7399999.1"/>
    </source>
</evidence>
<keyword evidence="2" id="KW-0677">Repeat</keyword>
<feature type="compositionally biased region" description="Low complexity" evidence="6">
    <location>
        <begin position="158"/>
        <end position="176"/>
    </location>
</feature>
<dbReference type="EMBL" id="JACSDY010000018">
    <property type="protein sequence ID" value="KAF7399999.1"/>
    <property type="molecule type" value="Genomic_DNA"/>
</dbReference>
<evidence type="ECO:0000256" key="5">
    <source>
        <dbReference type="PROSITE-ProRule" id="PRU00703"/>
    </source>
</evidence>
<comment type="subunit">
    <text evidence="4">AMPK is a heterotrimer of an alpha catalytic subunit (PRKAA1 or PRKAA2), a beta (PRKAB1 or PRKAB2) and a gamma non-catalytic subunits (PRKAG1, PRKAG2 or PRKAG3). Interacts with FNIP1 and FNIP2.</text>
</comment>
<name>A0A834K3Z6_VESPE</name>
<dbReference type="CDD" id="cd04641">
    <property type="entry name" value="CBS_euAMPK_gamma-like_repeat2"/>
    <property type="match status" value="1"/>
</dbReference>
<keyword evidence="3 5" id="KW-0129">CBS domain</keyword>
<dbReference type="PANTHER" id="PTHR13780:SF35">
    <property type="entry name" value="LD22662P"/>
    <property type="match status" value="1"/>
</dbReference>